<dbReference type="Proteomes" id="UP000242457">
    <property type="component" value="Unassembled WGS sequence"/>
</dbReference>
<protein>
    <submittedName>
        <fullName evidence="1">Uncharacterized protein</fullName>
    </submittedName>
</protein>
<name>A0A2A3E873_APICC</name>
<proteinExistence type="predicted"/>
<evidence type="ECO:0000313" key="2">
    <source>
        <dbReference type="Proteomes" id="UP000242457"/>
    </source>
</evidence>
<evidence type="ECO:0000313" key="1">
    <source>
        <dbReference type="EMBL" id="PBC27251.1"/>
    </source>
</evidence>
<keyword evidence="2" id="KW-1185">Reference proteome</keyword>
<accession>A0A2A3E873</accession>
<organism evidence="1 2">
    <name type="scientific">Apis cerana cerana</name>
    <name type="common">Oriental honeybee</name>
    <dbReference type="NCBI Taxonomy" id="94128"/>
    <lineage>
        <taxon>Eukaryota</taxon>
        <taxon>Metazoa</taxon>
        <taxon>Ecdysozoa</taxon>
        <taxon>Arthropoda</taxon>
        <taxon>Hexapoda</taxon>
        <taxon>Insecta</taxon>
        <taxon>Pterygota</taxon>
        <taxon>Neoptera</taxon>
        <taxon>Endopterygota</taxon>
        <taxon>Hymenoptera</taxon>
        <taxon>Apocrita</taxon>
        <taxon>Aculeata</taxon>
        <taxon>Apoidea</taxon>
        <taxon>Anthophila</taxon>
        <taxon>Apidae</taxon>
        <taxon>Apis</taxon>
    </lineage>
</organism>
<reference evidence="1 2" key="1">
    <citation type="submission" date="2014-07" db="EMBL/GenBank/DDBJ databases">
        <title>Genomic and transcriptomic analysis on Apis cerana provide comprehensive insights into honey bee biology.</title>
        <authorList>
            <person name="Diao Q."/>
            <person name="Sun L."/>
            <person name="Zheng H."/>
            <person name="Zheng H."/>
            <person name="Xu S."/>
            <person name="Wang S."/>
            <person name="Zeng Z."/>
            <person name="Hu F."/>
            <person name="Su S."/>
            <person name="Wu J."/>
        </authorList>
    </citation>
    <scope>NUCLEOTIDE SEQUENCE [LARGE SCALE GENOMIC DNA]</scope>
    <source>
        <tissue evidence="1">Pupae without intestine</tissue>
    </source>
</reference>
<dbReference type="EMBL" id="KZ288354">
    <property type="protein sequence ID" value="PBC27251.1"/>
    <property type="molecule type" value="Genomic_DNA"/>
</dbReference>
<sequence>MEDLEWALAVRTLDLSCVHASRTPPPHKVWTNCVHYCDLSGTCLSIVLSLSPCQKGDLTCPWYTICFNLDN</sequence>
<gene>
    <name evidence="1" type="ORF">APICC_00930</name>
</gene>
<dbReference type="AlphaFoldDB" id="A0A2A3E873"/>